<dbReference type="RefSeq" id="WP_008698503.1">
    <property type="nucleotide sequence ID" value="NZ_KE161009.1"/>
</dbReference>
<dbReference type="Proteomes" id="UP000003233">
    <property type="component" value="Unassembled WGS sequence"/>
</dbReference>
<sequence length="188" mass="21469">MELELEIRNLDKVKNLLSGIHEGAERATTTAINRSLISIKKEMKKKVTQEYDIKSTDVEKTLAVKKATFSMLSGTIISKSPRIALYKFLKGTSENDIKVRIKKYEGTKIVKRNPKNLGNPFLANMKNGHRGIFQRKIKSSYPIKENYSLSIPQMLGYKSIGEYVIEKGNALFEKAIEREVERILRGYV</sequence>
<gene>
    <name evidence="1" type="ORF">HMPREF0402_02721</name>
</gene>
<keyword evidence="2" id="KW-1185">Reference proteome</keyword>
<dbReference type="HOGENOM" id="CLU_100483_0_0_0"/>
<dbReference type="InterPro" id="IPR010633">
    <property type="entry name" value="Phage_lambda_GpZ"/>
</dbReference>
<accession>H1PWC8</accession>
<proteinExistence type="predicted"/>
<dbReference type="EMBL" id="AGWJ02000022">
    <property type="protein sequence ID" value="EHO79459.1"/>
    <property type="molecule type" value="Genomic_DNA"/>
</dbReference>
<dbReference type="PATRIC" id="fig|457404.5.peg.2435"/>
<dbReference type="AlphaFoldDB" id="H1PWC8"/>
<evidence type="ECO:0000313" key="2">
    <source>
        <dbReference type="Proteomes" id="UP000003233"/>
    </source>
</evidence>
<dbReference type="Pfam" id="PF06763">
    <property type="entry name" value="Minor_tail_Z"/>
    <property type="match status" value="1"/>
</dbReference>
<protein>
    <submittedName>
        <fullName evidence="1">Uncharacterized protein</fullName>
    </submittedName>
</protein>
<evidence type="ECO:0000313" key="1">
    <source>
        <dbReference type="EMBL" id="EHO79459.1"/>
    </source>
</evidence>
<dbReference type="BioCyc" id="FSP457404-HMP:GTSQ-2747-MONOMER"/>
<name>H1PWC8_9FUSO</name>
<comment type="caution">
    <text evidence="1">The sequence shown here is derived from an EMBL/GenBank/DDBJ whole genome shotgun (WGS) entry which is preliminary data.</text>
</comment>
<organism evidence="1 2">
    <name type="scientific">Fusobacterium ulcerans 12-1B</name>
    <dbReference type="NCBI Taxonomy" id="457404"/>
    <lineage>
        <taxon>Bacteria</taxon>
        <taxon>Fusobacteriati</taxon>
        <taxon>Fusobacteriota</taxon>
        <taxon>Fusobacteriia</taxon>
        <taxon>Fusobacteriales</taxon>
        <taxon>Fusobacteriaceae</taxon>
        <taxon>Fusobacterium</taxon>
    </lineage>
</organism>
<reference evidence="1 2" key="1">
    <citation type="submission" date="2012-07" db="EMBL/GenBank/DDBJ databases">
        <title>The Genome Sequence of Fusobacterium ulcerans 12_1B.</title>
        <authorList>
            <consortium name="The Broad Institute Genome Sequencing Platform"/>
            <person name="Earl A."/>
            <person name="Ward D."/>
            <person name="Feldgarden M."/>
            <person name="Gevers D."/>
            <person name="Strauss J."/>
            <person name="Ambrose C.E."/>
            <person name="Allen-Vercoe E."/>
            <person name="Walker B."/>
            <person name="Young S.K."/>
            <person name="Zeng Q."/>
            <person name="Gargeya S."/>
            <person name="Fitzgerald M."/>
            <person name="Haas B."/>
            <person name="Abouelleil A."/>
            <person name="Alvarado L."/>
            <person name="Arachchi H.M."/>
            <person name="Berlin A.M."/>
            <person name="Chapman S.B."/>
            <person name="Goldberg J."/>
            <person name="Griggs A."/>
            <person name="Gujja S."/>
            <person name="Hansen M."/>
            <person name="Howarth C."/>
            <person name="Imamovic A."/>
            <person name="Larimer J."/>
            <person name="McCowen C."/>
            <person name="Montmayeur A."/>
            <person name="Murphy C."/>
            <person name="Neiman D."/>
            <person name="Pearson M."/>
            <person name="Priest M."/>
            <person name="Roberts A."/>
            <person name="Saif S."/>
            <person name="Shea T."/>
            <person name="Sisk P."/>
            <person name="Sykes S."/>
            <person name="Wortman J."/>
            <person name="Nusbaum C."/>
            <person name="Birren B."/>
        </authorList>
    </citation>
    <scope>NUCLEOTIDE SEQUENCE [LARGE SCALE GENOMIC DNA]</scope>
    <source>
        <strain evidence="1 2">12_1B</strain>
    </source>
</reference>